<keyword evidence="1" id="KW-0472">Membrane</keyword>
<proteinExistence type="predicted"/>
<accession>A0ABY9L447</accession>
<sequence length="196" mass="22313">MNEFFKIATFAFTLITVAFLLLDHIKRYLSSRVRFNLILSDFEVLEEAQVVKMDMVIVNHSSSNLAIIAMYYLEDGSEDTIKGLFPPNWSSRYVAPIDETSKYFKKLSKEDKLVIGNAGGMALGKREYKWVGLPELDTFPINMNGYSAIDLNLSFQASGMRHLFDPGLMKHTFLVITSRGVFKKTFTAYAARIIQQ</sequence>
<evidence type="ECO:0000313" key="3">
    <source>
        <dbReference type="Proteomes" id="UP001233112"/>
    </source>
</evidence>
<reference evidence="2 3" key="1">
    <citation type="submission" date="2023-08" db="EMBL/GenBank/DDBJ databases">
        <authorList>
            <person name="Buchebner-Jance M."/>
        </authorList>
    </citation>
    <scope>NUCLEOTIDE SEQUENCE [LARGE SCALE GENOMIC DNA]</scope>
    <source>
        <strain evidence="2 3">NCIMB 15471</strain>
    </source>
</reference>
<protein>
    <submittedName>
        <fullName evidence="2">Uncharacterized protein</fullName>
    </submittedName>
</protein>
<keyword evidence="1" id="KW-0812">Transmembrane</keyword>
<dbReference type="Proteomes" id="UP001233112">
    <property type="component" value="Chromosome"/>
</dbReference>
<gene>
    <name evidence="2" type="ORF">LACPH_000480</name>
</gene>
<organism evidence="2 3">
    <name type="scientific">Lacticaseibacillus parahuelsenbergensis</name>
    <dbReference type="NCBI Taxonomy" id="3068305"/>
    <lineage>
        <taxon>Bacteria</taxon>
        <taxon>Bacillati</taxon>
        <taxon>Bacillota</taxon>
        <taxon>Bacilli</taxon>
        <taxon>Lactobacillales</taxon>
        <taxon>Lactobacillaceae</taxon>
        <taxon>Lacticaseibacillus</taxon>
    </lineage>
</organism>
<evidence type="ECO:0000313" key="2">
    <source>
        <dbReference type="EMBL" id="WLV78516.1"/>
    </source>
</evidence>
<feature type="transmembrane region" description="Helical" evidence="1">
    <location>
        <begin position="6"/>
        <end position="25"/>
    </location>
</feature>
<name>A0ABY9L447_9LACO</name>
<evidence type="ECO:0000256" key="1">
    <source>
        <dbReference type="SAM" id="Phobius"/>
    </source>
</evidence>
<dbReference type="EMBL" id="CP132482">
    <property type="protein sequence ID" value="WLV78516.1"/>
    <property type="molecule type" value="Genomic_DNA"/>
</dbReference>
<keyword evidence="3" id="KW-1185">Reference proteome</keyword>
<dbReference type="RefSeq" id="WP_005688510.1">
    <property type="nucleotide sequence ID" value="NZ_CP132482.1"/>
</dbReference>
<keyword evidence="1" id="KW-1133">Transmembrane helix</keyword>